<proteinExistence type="predicted"/>
<dbReference type="GO" id="GO:0016757">
    <property type="term" value="F:glycosyltransferase activity"/>
    <property type="evidence" value="ECO:0007669"/>
    <property type="project" value="UniProtKB-KW"/>
</dbReference>
<sequence>MKAFFEGIQYLFEEILFAPMNWMREMELSNWWTANLVNWIFIVVCCYWTWYWTKELKIFKDKGDDEQDTTAHSFLK</sequence>
<evidence type="ECO:0000313" key="3">
    <source>
        <dbReference type="Proteomes" id="UP000030121"/>
    </source>
</evidence>
<keyword evidence="2" id="KW-0328">Glycosyltransferase</keyword>
<dbReference type="STRING" id="1121899.GCA_000430025_02130"/>
<reference evidence="2 3" key="1">
    <citation type="submission" date="2013-09" db="EMBL/GenBank/DDBJ databases">
        <authorList>
            <person name="Zeng Z."/>
            <person name="Chen C."/>
        </authorList>
    </citation>
    <scope>NUCLEOTIDE SEQUENCE [LARGE SCALE GENOMIC DNA]</scope>
    <source>
        <strain evidence="2 3">GH29-5</strain>
    </source>
</reference>
<keyword evidence="3" id="KW-1185">Reference proteome</keyword>
<feature type="transmembrane region" description="Helical" evidence="1">
    <location>
        <begin position="31"/>
        <end position="52"/>
    </location>
</feature>
<dbReference type="OrthoDB" id="1467828at2"/>
<organism evidence="2 3">
    <name type="scientific">Flavobacterium suncheonense GH29-5 = DSM 17707</name>
    <dbReference type="NCBI Taxonomy" id="1121899"/>
    <lineage>
        <taxon>Bacteria</taxon>
        <taxon>Pseudomonadati</taxon>
        <taxon>Bacteroidota</taxon>
        <taxon>Flavobacteriia</taxon>
        <taxon>Flavobacteriales</taxon>
        <taxon>Flavobacteriaceae</taxon>
        <taxon>Flavobacterium</taxon>
    </lineage>
</organism>
<dbReference type="Pfam" id="PF19868">
    <property type="entry name" value="DUF6341"/>
    <property type="match status" value="1"/>
</dbReference>
<dbReference type="RefSeq" id="WP_026980556.1">
    <property type="nucleotide sequence ID" value="NZ_AUCZ01000010.1"/>
</dbReference>
<keyword evidence="1" id="KW-1133">Transmembrane helix</keyword>
<accession>A0A0A2M9Z6</accession>
<comment type="caution">
    <text evidence="2">The sequence shown here is derived from an EMBL/GenBank/DDBJ whole genome shotgun (WGS) entry which is preliminary data.</text>
</comment>
<dbReference type="AlphaFoldDB" id="A0A0A2M9Z6"/>
<keyword evidence="2" id="KW-0808">Transferase</keyword>
<keyword evidence="1" id="KW-0812">Transmembrane</keyword>
<dbReference type="Proteomes" id="UP000030121">
    <property type="component" value="Unassembled WGS sequence"/>
</dbReference>
<dbReference type="InterPro" id="IPR045922">
    <property type="entry name" value="DUF6341"/>
</dbReference>
<gene>
    <name evidence="2" type="ORF">Q764_09855</name>
</gene>
<evidence type="ECO:0000313" key="2">
    <source>
        <dbReference type="EMBL" id="KGO89084.1"/>
    </source>
</evidence>
<evidence type="ECO:0000256" key="1">
    <source>
        <dbReference type="SAM" id="Phobius"/>
    </source>
</evidence>
<name>A0A0A2M9Z6_9FLAO</name>
<keyword evidence="1" id="KW-0472">Membrane</keyword>
<dbReference type="eggNOG" id="ENOG50330VJ">
    <property type="taxonomic scope" value="Bacteria"/>
</dbReference>
<dbReference type="EMBL" id="JRLW01000012">
    <property type="protein sequence ID" value="KGO89084.1"/>
    <property type="molecule type" value="Genomic_DNA"/>
</dbReference>
<protein>
    <submittedName>
        <fullName evidence="2">Uracil phosphoribosyltransferase</fullName>
    </submittedName>
</protein>